<evidence type="ECO:0000313" key="4">
    <source>
        <dbReference type="Proteomes" id="UP000294887"/>
    </source>
</evidence>
<dbReference type="OrthoDB" id="5622624at2"/>
<dbReference type="InterPro" id="IPR043968">
    <property type="entry name" value="SGNH"/>
</dbReference>
<evidence type="ECO:0000256" key="1">
    <source>
        <dbReference type="SAM" id="SignalP"/>
    </source>
</evidence>
<dbReference type="EMBL" id="SMFQ01000004">
    <property type="protein sequence ID" value="TCJ85068.1"/>
    <property type="molecule type" value="Genomic_DNA"/>
</dbReference>
<evidence type="ECO:0000259" key="2">
    <source>
        <dbReference type="Pfam" id="PF19040"/>
    </source>
</evidence>
<comment type="caution">
    <text evidence="3">The sequence shown here is derived from an EMBL/GenBank/DDBJ whole genome shotgun (WGS) entry which is preliminary data.</text>
</comment>
<name>A0A4R1F0Q4_9GAMM</name>
<dbReference type="RefSeq" id="WP_131906780.1">
    <property type="nucleotide sequence ID" value="NZ_BAAAFU010000001.1"/>
</dbReference>
<dbReference type="Pfam" id="PF19040">
    <property type="entry name" value="SGNH"/>
    <property type="match status" value="1"/>
</dbReference>
<feature type="domain" description="SGNH" evidence="2">
    <location>
        <begin position="80"/>
        <end position="282"/>
    </location>
</feature>
<organism evidence="3 4">
    <name type="scientific">Cocleimonas flava</name>
    <dbReference type="NCBI Taxonomy" id="634765"/>
    <lineage>
        <taxon>Bacteria</taxon>
        <taxon>Pseudomonadati</taxon>
        <taxon>Pseudomonadota</taxon>
        <taxon>Gammaproteobacteria</taxon>
        <taxon>Thiotrichales</taxon>
        <taxon>Thiotrichaceae</taxon>
        <taxon>Cocleimonas</taxon>
    </lineage>
</organism>
<proteinExistence type="predicted"/>
<feature type="chain" id="PRO_5020202305" description="SGNH domain-containing protein" evidence="1">
    <location>
        <begin position="36"/>
        <end position="296"/>
    </location>
</feature>
<reference evidence="3 4" key="1">
    <citation type="submission" date="2019-03" db="EMBL/GenBank/DDBJ databases">
        <title>Genomic Encyclopedia of Type Strains, Phase IV (KMG-IV): sequencing the most valuable type-strain genomes for metagenomic binning, comparative biology and taxonomic classification.</title>
        <authorList>
            <person name="Goeker M."/>
        </authorList>
    </citation>
    <scope>NUCLEOTIDE SEQUENCE [LARGE SCALE GENOMIC DNA]</scope>
    <source>
        <strain evidence="3 4">DSM 24830</strain>
    </source>
</reference>
<gene>
    <name evidence="3" type="ORF">EV695_3033</name>
</gene>
<keyword evidence="1" id="KW-0732">Signal</keyword>
<sequence length="296" mass="33677">MKDTEKTQRMKTINKLAACLFLAVFSFILANTVWADTSSDTNVIALEESGHSSEQTNHKENGEYVRKRFLRLMKKPFDTKDSRTRILIIGDSHAQDFLNAIAENKLLKNSQIRTRYIPTRCQIYLGKSAYKEIHENDVSLCNQSDSLESAKAQITEADIIIFSALWRMWAVKALPRTISNLGLSPEQKLYVIGRRSFLKPNKEQLHDLSKNQQQNLRLAVDIHQQAINTAMAKVLDVQTFVDVHFWVCGREASCPVFTDNMKLISFDGGHLSKDGARYLGRILFNKSQLSALINPD</sequence>
<dbReference type="AlphaFoldDB" id="A0A4R1F0Q4"/>
<dbReference type="Proteomes" id="UP000294887">
    <property type="component" value="Unassembled WGS sequence"/>
</dbReference>
<protein>
    <recommendedName>
        <fullName evidence="2">SGNH domain-containing protein</fullName>
    </recommendedName>
</protein>
<evidence type="ECO:0000313" key="3">
    <source>
        <dbReference type="EMBL" id="TCJ85068.1"/>
    </source>
</evidence>
<keyword evidence="4" id="KW-1185">Reference proteome</keyword>
<feature type="signal peptide" evidence="1">
    <location>
        <begin position="1"/>
        <end position="35"/>
    </location>
</feature>
<accession>A0A4R1F0Q4</accession>